<feature type="compositionally biased region" description="Gly residues" evidence="12">
    <location>
        <begin position="1537"/>
        <end position="1546"/>
    </location>
</feature>
<comment type="function">
    <text evidence="10">Collagen VI acts as a cell-binding protein.</text>
</comment>
<evidence type="ECO:0000256" key="10">
    <source>
        <dbReference type="ARBA" id="ARBA00043858"/>
    </source>
</evidence>
<dbReference type="OMA" id="TWDDKEL"/>
<keyword evidence="6" id="KW-0130">Cell adhesion</keyword>
<dbReference type="Gene3D" id="3.40.50.410">
    <property type="entry name" value="von Willebrand factor, type A domain"/>
    <property type="match status" value="8"/>
</dbReference>
<dbReference type="SUPFAM" id="SSF53300">
    <property type="entry name" value="vWA-like"/>
    <property type="match status" value="9"/>
</dbReference>
<dbReference type="Ensembl" id="ENSOANT00000010793.4">
    <property type="protein sequence ID" value="ENSOANP00000010791.4"/>
    <property type="gene ID" value="ENSOANG00000006761.4"/>
</dbReference>
<evidence type="ECO:0000256" key="4">
    <source>
        <dbReference type="ARBA" id="ARBA00022729"/>
    </source>
</evidence>
<comment type="subcellular location">
    <subcellularLocation>
        <location evidence="1">Secreted</location>
        <location evidence="1">Extracellular space</location>
        <location evidence="1">Extracellular matrix</location>
    </subcellularLocation>
</comment>
<dbReference type="SMART" id="SM00327">
    <property type="entry name" value="VWA"/>
    <property type="match status" value="9"/>
</dbReference>
<evidence type="ECO:0000313" key="15">
    <source>
        <dbReference type="Proteomes" id="UP000002279"/>
    </source>
</evidence>
<dbReference type="PANTHER" id="PTHR24020:SF86">
    <property type="entry name" value="COLLAGEN, TYPE VI, ALPHA 4"/>
    <property type="match status" value="1"/>
</dbReference>
<feature type="domain" description="VWFA" evidence="13">
    <location>
        <begin position="598"/>
        <end position="767"/>
    </location>
</feature>
<evidence type="ECO:0000256" key="6">
    <source>
        <dbReference type="ARBA" id="ARBA00022889"/>
    </source>
</evidence>
<evidence type="ECO:0000256" key="3">
    <source>
        <dbReference type="ARBA" id="ARBA00022530"/>
    </source>
</evidence>
<feature type="region of interest" description="Disordered" evidence="12">
    <location>
        <begin position="1374"/>
        <end position="1701"/>
    </location>
</feature>
<organism evidence="14 15">
    <name type="scientific">Ornithorhynchus anatinus</name>
    <name type="common">Duckbill platypus</name>
    <dbReference type="NCBI Taxonomy" id="9258"/>
    <lineage>
        <taxon>Eukaryota</taxon>
        <taxon>Metazoa</taxon>
        <taxon>Chordata</taxon>
        <taxon>Craniata</taxon>
        <taxon>Vertebrata</taxon>
        <taxon>Euteleostomi</taxon>
        <taxon>Mammalia</taxon>
        <taxon>Monotremata</taxon>
        <taxon>Ornithorhynchidae</taxon>
        <taxon>Ornithorhynchus</taxon>
    </lineage>
</organism>
<dbReference type="GO" id="GO:0030198">
    <property type="term" value="P:extracellular matrix organization"/>
    <property type="evidence" value="ECO:0000318"/>
    <property type="project" value="GO_Central"/>
</dbReference>
<keyword evidence="7" id="KW-0176">Collagen</keyword>
<dbReference type="FunFam" id="3.40.50.410:FF:000003">
    <property type="entry name" value="Collagen type VI alpha 3 chain"/>
    <property type="match status" value="2"/>
</dbReference>
<dbReference type="PRINTS" id="PR00453">
    <property type="entry name" value="VWFADOMAIN"/>
</dbReference>
<feature type="compositionally biased region" description="Low complexity" evidence="12">
    <location>
        <begin position="1683"/>
        <end position="1692"/>
    </location>
</feature>
<sequence>PEFADVVFLVDSSDNLGNKAFPFVKTFVNKMINALPIEASKYRIALAQYSDDLHSEFQLNTFKSKNPMLNHVKKNFAFRGGSPRLGLALQKAHKTYFSGLTNGRDPKRFPPVLVVLASGPSEDDVEAPAKALQRDRVKIISLGMQAASDRDLKAMATPQFDFLLRTIREVSMFSPNMTRIIEDVVKFEAEKDPQIQACHDASVVDIVFLVDESVNGTDENFEHLKGFLIETIDSFDVKENCMRIGLVMYSNETKLVSRLGTGTNKSDILQQIDGLSPKAGRALTGAAINVTRKEIFSRGAGSRKSQGVLQITVLITHRSSEDNVSEAALSLRREGVTVFAVGIEGANETQLDQIASYPREQYVSMVKSYSDMGAYYRIFQKKLRNEIQNKVSVASEQTERLKSGCADTEAADIYLLIDGSGSIQVADFQEMKRFLAEVIGMFNIGPHKVRFGAVQYSHLWEWEFEMDRYSNKNDLVKAVENIRQLGGNTDTGAALDKMLPLFQRARQQRARKVPQHLVVLTDGLSHDSVREPAGRLRGDNINVYAIGVKEANHTQLEEIAGSDSRVYYVHNFDSLKDIKNRVVRSICSEEACKEMSADIMFLVDSSGSIGGDNFEKMKTFMKNVVNRTKIGANQVQVGLVQFSDINKEGFQLNQYDTKTKISDAIDGLSLIGRGTLIGGALTFVSDYFSVSKGARPNVKKFLVLLTDGKSQDAVKEAAVALRQDGVIIYSVGVFGSEYSQLEEISGRSDMVFYVENFDILKPVEDVLVFGICSPYEVCKRIEVLDIVFVIDSSGSIDSNEYNIMKAFMIDLVKKADVGKNQVQFGALKYSDFPEVLFNLNEFSSKSEIISFIQNDHPRGGSTYTAKALAHSAHLFSESLGSRMHRGVPQVLIVITDGESHDAHLLNATARALRDKGILVLAVGIEGANHEELLSMAGSTDRYFFVENFEGLKGIFENVSASVCNTSKVDCELGMADLVFLIDGSTSILEEDFKKMKDFLVTIVNDFDIRPGKVHVGLAQFSHEYRPEFSLIPFRDKIEVKNQIGRIQQIFGNTLIGAALRNVGSYFWPDFGSRINAGVQQVLLVLTDGQSQDEVAQAAEDLRNKGIDIYSLGVGQVNDQQLIQISGSAKKKLTVDNFSELDKIKKRVVRDVCTSGGESGCFVDVVIGFDISSPQEGQSLFQGRPWLESSLSSILRTITSLSSVSCRVGSRTQVSVAFQVKDPQKRSLAKLQIYSESIMTDLKQVVIKEPTHLNEAFLDLLWDSFQNKSASRGKVLLLFSDGLDDAVEKLEQKSDELRREGLNALITVALEGTSDSRDVEELLYIEFGKGFDYRTQLTLGMRDLDSRLSRHLANVAERTCCCLLCKCSGENGLHGELGKPGNRGRPGLKGSEGYLGEEGEMGERGLSGPIGEQGSKGCSGTRGPKGDRGLLGEKGEAGDGGIDGIIGEQGYSGLPGRKGEKGDDGSQGNPGFRGLPGDRGQKGIRGEPGNPGLDSDFRGPPGSKGERGTQGTRGQPGEPGIPGSKGNPGLSGRRGHTGPQGGIGARGLDGQKGAPGLKGPQGPRGVSGVKGERGNLGNKGQQGPSGPVGAKGSPGSLGPRGNKGDPGELGERGGRGLPGQRGMPGEDGNVGYGGVGKKGSKGKEGFPGDSGLKGKAGDVGIPGDPGPKGFEGRTSVGPPGEPGSPGTLGPSGRRGMKGAKGQTSFSSCSLLQYVRDHSPASQGRPECPVHPTELAFALDLSRGITEQSFERMKDIILSIVSDTKIRESSCPVGTRVAVVSYDSNIRHHIRLTDSPTKNQLLRKIKAIPYERSSNGRETGKAMRFVAKNVFKRTLRGPHVRKIATVFSHGPSSDVSSITTATLEFSALDIIPVVITFGNVPAVKKAFMIDDTGTFQVITVPPGSNYKPALKRLQLCTFCYDRCRPDASCEQGRPLPGRSYIDAALLFEGSRNVGRAEFEEMKDLLSVMFDNFDVATEPLTSTTGDRVAVLSLSPPSFTPDTRESPVKTEFNFTTYASKLLMKRHVQKSVRQSDGDVFVGHALQWTVNNLFARTPNPRKYKVIFVISAGGTSPRDREALKRESLRAKCRGYAIFVFSLGPTHNVTELEELASLPLDHHLLQLGRVHRPDHGYSVKFIRSFINSIRREINKYPPNHLRTKCAQLSANLKLPLKQQNTL</sequence>
<dbReference type="FunFam" id="3.40.50.410:FF:000004">
    <property type="entry name" value="collagen alpha-6(VI) chain"/>
    <property type="match status" value="3"/>
</dbReference>
<dbReference type="eggNOG" id="KOG3544">
    <property type="taxonomic scope" value="Eukaryota"/>
</dbReference>
<evidence type="ECO:0000256" key="5">
    <source>
        <dbReference type="ARBA" id="ARBA00022737"/>
    </source>
</evidence>
<dbReference type="Bgee" id="ENSOANG00000006761">
    <property type="expression patterns" value="Expressed in ovary and 3 other cell types or tissues"/>
</dbReference>
<dbReference type="HOGENOM" id="CLU_001732_0_0_1"/>
<keyword evidence="2" id="KW-0964">Secreted</keyword>
<dbReference type="GO" id="GO:0007155">
    <property type="term" value="P:cell adhesion"/>
    <property type="evidence" value="ECO:0007669"/>
    <property type="project" value="UniProtKB-KW"/>
</dbReference>
<keyword evidence="15" id="KW-1185">Reference proteome</keyword>
<evidence type="ECO:0000256" key="12">
    <source>
        <dbReference type="SAM" id="MobiDB-lite"/>
    </source>
</evidence>
<evidence type="ECO:0000256" key="1">
    <source>
        <dbReference type="ARBA" id="ARBA00004498"/>
    </source>
</evidence>
<dbReference type="FunCoup" id="F7C3U7">
    <property type="interactions" value="440"/>
</dbReference>
<evidence type="ECO:0000256" key="11">
    <source>
        <dbReference type="ARBA" id="ARBA00044000"/>
    </source>
</evidence>
<dbReference type="STRING" id="9258.ENSOANP00000010791"/>
<evidence type="ECO:0000256" key="9">
    <source>
        <dbReference type="ARBA" id="ARBA00023278"/>
    </source>
</evidence>
<dbReference type="FunFam" id="3.40.50.410:FF:000021">
    <property type="entry name" value="Collagen, type VI, alpha 3"/>
    <property type="match status" value="1"/>
</dbReference>
<gene>
    <name evidence="14" type="primary">COL6A6</name>
</gene>
<evidence type="ECO:0000256" key="7">
    <source>
        <dbReference type="ARBA" id="ARBA00023119"/>
    </source>
</evidence>
<dbReference type="InterPro" id="IPR002035">
    <property type="entry name" value="VWF_A"/>
</dbReference>
<protein>
    <submittedName>
        <fullName evidence="14">Collagen type VI alpha 6 chain</fullName>
    </submittedName>
</protein>
<keyword evidence="9" id="KW-0379">Hydroxylation</keyword>
<dbReference type="PROSITE" id="PS50234">
    <property type="entry name" value="VWFA"/>
    <property type="match status" value="9"/>
</dbReference>
<dbReference type="InParanoid" id="F7C3U7"/>
<dbReference type="Pfam" id="PF01391">
    <property type="entry name" value="Collagen"/>
    <property type="match status" value="2"/>
</dbReference>
<dbReference type="Pfam" id="PF00092">
    <property type="entry name" value="VWA"/>
    <property type="match status" value="8"/>
</dbReference>
<evidence type="ECO:0000313" key="14">
    <source>
        <dbReference type="Ensembl" id="ENSOANP00000010791.4"/>
    </source>
</evidence>
<evidence type="ECO:0000259" key="13">
    <source>
        <dbReference type="PROSITE" id="PS50234"/>
    </source>
</evidence>
<feature type="domain" description="VWFA" evidence="13">
    <location>
        <begin position="785"/>
        <end position="958"/>
    </location>
</feature>
<feature type="domain" description="VWFA" evidence="13">
    <location>
        <begin position="976"/>
        <end position="1147"/>
    </location>
</feature>
<dbReference type="GeneTree" id="ENSGT00940000155619"/>
<name>F7C3U7_ORNAN</name>
<dbReference type="FunFam" id="3.40.50.410:FF:000044">
    <property type="entry name" value="Collagen type VI alpha 6 chain"/>
    <property type="match status" value="1"/>
</dbReference>
<proteinExistence type="inferred from homology"/>
<keyword evidence="4" id="KW-0732">Signal</keyword>
<evidence type="ECO:0000256" key="8">
    <source>
        <dbReference type="ARBA" id="ARBA00023180"/>
    </source>
</evidence>
<dbReference type="CDD" id="cd01472">
    <property type="entry name" value="vWA_collagen"/>
    <property type="match status" value="3"/>
</dbReference>
<dbReference type="GO" id="GO:0005589">
    <property type="term" value="C:collagen type VI trimer"/>
    <property type="evidence" value="ECO:0007669"/>
    <property type="project" value="UniProtKB-ARBA"/>
</dbReference>
<dbReference type="CDD" id="cd01450">
    <property type="entry name" value="vWFA_subfamily_ECM"/>
    <property type="match status" value="3"/>
</dbReference>
<feature type="domain" description="VWFA" evidence="13">
    <location>
        <begin position="1940"/>
        <end position="2141"/>
    </location>
</feature>
<dbReference type="InterPro" id="IPR008160">
    <property type="entry name" value="Collagen"/>
</dbReference>
<dbReference type="InterPro" id="IPR036465">
    <property type="entry name" value="vWFA_dom_sf"/>
</dbReference>
<evidence type="ECO:0000256" key="2">
    <source>
        <dbReference type="ARBA" id="ARBA00022525"/>
    </source>
</evidence>
<keyword evidence="5" id="KW-0677">Repeat</keyword>
<feature type="domain" description="VWFA" evidence="13">
    <location>
        <begin position="205"/>
        <end position="387"/>
    </location>
</feature>
<feature type="compositionally biased region" description="Gly residues" evidence="12">
    <location>
        <begin position="1627"/>
        <end position="1636"/>
    </location>
</feature>
<dbReference type="InterPro" id="IPR050525">
    <property type="entry name" value="ECM_Assembly_Org"/>
</dbReference>
<reference evidence="14" key="1">
    <citation type="submission" date="2025-08" db="UniProtKB">
        <authorList>
            <consortium name="Ensembl"/>
        </authorList>
    </citation>
    <scope>IDENTIFICATION</scope>
    <source>
        <strain evidence="14">Glennie</strain>
    </source>
</reference>
<feature type="domain" description="VWFA" evidence="13">
    <location>
        <begin position="1732"/>
        <end position="1877"/>
    </location>
</feature>
<dbReference type="Proteomes" id="UP000002279">
    <property type="component" value="Unplaced"/>
</dbReference>
<feature type="domain" description="VWFA" evidence="13">
    <location>
        <begin position="1163"/>
        <end position="1354"/>
    </location>
</feature>
<feature type="compositionally biased region" description="Basic and acidic residues" evidence="12">
    <location>
        <begin position="1423"/>
        <end position="1436"/>
    </location>
</feature>
<comment type="similarity">
    <text evidence="11">Belongs to the type VI collagen family.</text>
</comment>
<reference evidence="14" key="2">
    <citation type="submission" date="2025-09" db="UniProtKB">
        <authorList>
            <consortium name="Ensembl"/>
        </authorList>
    </citation>
    <scope>IDENTIFICATION</scope>
    <source>
        <strain evidence="14">Glennie</strain>
    </source>
</reference>
<accession>F7C3U7</accession>
<keyword evidence="8" id="KW-0325">Glycoprotein</keyword>
<feature type="domain" description="VWFA" evidence="13">
    <location>
        <begin position="412"/>
        <end position="582"/>
    </location>
</feature>
<dbReference type="FunFam" id="3.40.50.410:FF:000016">
    <property type="entry name" value="Collagen type VI alpha 3 chain"/>
    <property type="match status" value="1"/>
</dbReference>
<keyword evidence="3" id="KW-0272">Extracellular matrix</keyword>
<dbReference type="PANTHER" id="PTHR24020">
    <property type="entry name" value="COLLAGEN ALPHA"/>
    <property type="match status" value="1"/>
</dbReference>
<feature type="domain" description="VWFA" evidence="13">
    <location>
        <begin position="5"/>
        <end position="184"/>
    </location>
</feature>
<feature type="compositionally biased region" description="Basic and acidic residues" evidence="12">
    <location>
        <begin position="1601"/>
        <end position="1613"/>
    </location>
</feature>
<feature type="compositionally biased region" description="Low complexity" evidence="12">
    <location>
        <begin position="1617"/>
        <end position="1626"/>
    </location>
</feature>